<dbReference type="Proteomes" id="UP001279410">
    <property type="component" value="Unassembled WGS sequence"/>
</dbReference>
<evidence type="ECO:0000313" key="3">
    <source>
        <dbReference type="Proteomes" id="UP001279410"/>
    </source>
</evidence>
<organism evidence="2 3">
    <name type="scientific">Lates japonicus</name>
    <name type="common">Japanese lates</name>
    <dbReference type="NCBI Taxonomy" id="270547"/>
    <lineage>
        <taxon>Eukaryota</taxon>
        <taxon>Metazoa</taxon>
        <taxon>Chordata</taxon>
        <taxon>Craniata</taxon>
        <taxon>Vertebrata</taxon>
        <taxon>Euteleostomi</taxon>
        <taxon>Actinopterygii</taxon>
        <taxon>Neopterygii</taxon>
        <taxon>Teleostei</taxon>
        <taxon>Neoteleostei</taxon>
        <taxon>Acanthomorphata</taxon>
        <taxon>Carangaria</taxon>
        <taxon>Carangaria incertae sedis</taxon>
        <taxon>Centropomidae</taxon>
        <taxon>Lates</taxon>
    </lineage>
</organism>
<sequence>MEAVISPVSPDVLYLFRVQAVCMNHMRSDFSQSMLFRANTTRIFEEEIRKLECQQSLQPPQPTWLPFPLVIYLTLQASPLLCSMRYTGIGPSSSGSQATVASVVTSTLLAGLGFSGGVISSFPSSVWPSRAPTHNPTSTRQTTEPSKDATASAVTTAAAKDNGEAGGEDRDSCKGQGEDGEREGEDKDEEEEEDEKDEKKEKKGSGRLGQSRVERQDHSHE</sequence>
<reference evidence="2" key="1">
    <citation type="submission" date="2022-08" db="EMBL/GenBank/DDBJ databases">
        <title>Genome sequencing of akame (Lates japonicus).</title>
        <authorList>
            <person name="Hashiguchi Y."/>
            <person name="Takahashi H."/>
        </authorList>
    </citation>
    <scope>NUCLEOTIDE SEQUENCE</scope>
    <source>
        <strain evidence="2">Kochi</strain>
    </source>
</reference>
<keyword evidence="2" id="KW-0675">Receptor</keyword>
<feature type="compositionally biased region" description="Basic and acidic residues" evidence="1">
    <location>
        <begin position="161"/>
        <end position="179"/>
    </location>
</feature>
<gene>
    <name evidence="2" type="ORF">AKAME5_001470600</name>
</gene>
<accession>A0AAD3N0H9</accession>
<name>A0AAD3N0H9_LATJO</name>
<dbReference type="AlphaFoldDB" id="A0AAD3N0H9"/>
<keyword evidence="3" id="KW-1185">Reference proteome</keyword>
<protein>
    <submittedName>
        <fullName evidence="2">Receptor-type tyrosine-protein phosphatase gamma-like protein</fullName>
    </submittedName>
</protein>
<feature type="compositionally biased region" description="Acidic residues" evidence="1">
    <location>
        <begin position="180"/>
        <end position="196"/>
    </location>
</feature>
<feature type="compositionally biased region" description="Low complexity" evidence="1">
    <location>
        <begin position="149"/>
        <end position="159"/>
    </location>
</feature>
<dbReference type="EMBL" id="BRZM01000057">
    <property type="protein sequence ID" value="GLD63052.1"/>
    <property type="molecule type" value="Genomic_DNA"/>
</dbReference>
<feature type="region of interest" description="Disordered" evidence="1">
    <location>
        <begin position="124"/>
        <end position="221"/>
    </location>
</feature>
<evidence type="ECO:0000256" key="1">
    <source>
        <dbReference type="SAM" id="MobiDB-lite"/>
    </source>
</evidence>
<comment type="caution">
    <text evidence="2">The sequence shown here is derived from an EMBL/GenBank/DDBJ whole genome shotgun (WGS) entry which is preliminary data.</text>
</comment>
<feature type="compositionally biased region" description="Polar residues" evidence="1">
    <location>
        <begin position="124"/>
        <end position="144"/>
    </location>
</feature>
<feature type="compositionally biased region" description="Basic and acidic residues" evidence="1">
    <location>
        <begin position="212"/>
        <end position="221"/>
    </location>
</feature>
<evidence type="ECO:0000313" key="2">
    <source>
        <dbReference type="EMBL" id="GLD63052.1"/>
    </source>
</evidence>
<proteinExistence type="predicted"/>